<dbReference type="InterPro" id="IPR014133">
    <property type="entry name" value="Cry_DASH"/>
</dbReference>
<evidence type="ECO:0000256" key="5">
    <source>
        <dbReference type="ARBA" id="ARBA00022991"/>
    </source>
</evidence>
<reference evidence="8 9" key="1">
    <citation type="journal article" date="2019" name="Int. J. Syst. Evol. Microbiol.">
        <title>The Global Catalogue of Microorganisms (GCM) 10K type strain sequencing project: providing services to taxonomists for standard genome sequencing and annotation.</title>
        <authorList>
            <consortium name="The Broad Institute Genomics Platform"/>
            <consortium name="The Broad Institute Genome Sequencing Center for Infectious Disease"/>
            <person name="Wu L."/>
            <person name="Ma J."/>
        </authorList>
    </citation>
    <scope>NUCLEOTIDE SEQUENCE [LARGE SCALE GENOMIC DNA]</scope>
    <source>
        <strain evidence="8 9">JCM 6886</strain>
    </source>
</reference>
<dbReference type="PRINTS" id="PR00147">
    <property type="entry name" value="DNAPHOTLYASE"/>
</dbReference>
<keyword evidence="9" id="KW-1185">Reference proteome</keyword>
<dbReference type="SUPFAM" id="SSF52425">
    <property type="entry name" value="Cryptochrome/photolyase, N-terminal domain"/>
    <property type="match status" value="1"/>
</dbReference>
<sequence length="441" mass="51699">MYKTGLYWFNHDLRVHDNTALLEASLNCEQLICLFCFDSAWFKQTGLNAKPMGLIRRQFIEQCLHDLAKELKNREQRLIVMTTDPVSAISVLIKNHEIDVVYRSHHVGVFETRQWHHLRADFPRIAFHSIWTHTLFRPEQLPFGLNHLPTTFTEFKQACETIAIDKPVAMPQQLAPPVDTVTGLKRTAENVLDSHKGFNGGEKAALQHLDDYFSSELPQHYKTVRNELDGWDNSTKMSAWLASGALSPRKLIDRLQRYEKDNVANESTYWIYYELLWREYFQWYAQRYQHKLFRPEGINKQRVSCCFYPERYQKWCHGNTPYPIVNACMKQLNQTGYMSNRGRQIVASCLVNELQLDWRFGAAYFEQQLVDYDVASNWGNWQYIAGVGADPRGGRHFNLEKQTATYDPEHHFIRQWHGEANQYPLDSVDAADWPIMPNKDE</sequence>
<dbReference type="Gene3D" id="1.10.579.10">
    <property type="entry name" value="DNA Cyclobutane Dipyrimidine Photolyase, subunit A, domain 3"/>
    <property type="match status" value="1"/>
</dbReference>
<dbReference type="InterPro" id="IPR036155">
    <property type="entry name" value="Crypto/Photolyase_N_sf"/>
</dbReference>
<comment type="caution">
    <text evidence="8">The sequence shown here is derived from an EMBL/GenBank/DDBJ whole genome shotgun (WGS) entry which is preliminary data.</text>
</comment>
<dbReference type="InterPro" id="IPR006050">
    <property type="entry name" value="DNA_photolyase_N"/>
</dbReference>
<gene>
    <name evidence="8" type="ORF">GCM10008964_08620</name>
</gene>
<dbReference type="RefSeq" id="WP_286304948.1">
    <property type="nucleotide sequence ID" value="NZ_AP027741.1"/>
</dbReference>
<evidence type="ECO:0000259" key="7">
    <source>
        <dbReference type="PROSITE" id="PS51645"/>
    </source>
</evidence>
<feature type="domain" description="Photolyase/cryptochrome alpha/beta" evidence="7">
    <location>
        <begin position="3"/>
        <end position="135"/>
    </location>
</feature>
<organism evidence="8 9">
    <name type="scientific">Methylophaga marina</name>
    <dbReference type="NCBI Taxonomy" id="45495"/>
    <lineage>
        <taxon>Bacteria</taxon>
        <taxon>Pseudomonadati</taxon>
        <taxon>Pseudomonadota</taxon>
        <taxon>Gammaproteobacteria</taxon>
        <taxon>Thiotrichales</taxon>
        <taxon>Piscirickettsiaceae</taxon>
        <taxon>Methylophaga</taxon>
    </lineage>
</organism>
<dbReference type="EMBL" id="BAAADG010000003">
    <property type="protein sequence ID" value="GAA0219251.1"/>
    <property type="molecule type" value="Genomic_DNA"/>
</dbReference>
<evidence type="ECO:0000256" key="3">
    <source>
        <dbReference type="ARBA" id="ARBA00022630"/>
    </source>
</evidence>
<dbReference type="PANTHER" id="PTHR11455:SF22">
    <property type="entry name" value="CRYPTOCHROME DASH"/>
    <property type="match status" value="1"/>
</dbReference>
<proteinExistence type="inferred from homology"/>
<protein>
    <recommendedName>
        <fullName evidence="2 6">Cryptochrome DASH</fullName>
    </recommendedName>
</protein>
<accession>A0ABN0TE16</accession>
<evidence type="ECO:0000256" key="4">
    <source>
        <dbReference type="ARBA" id="ARBA00022827"/>
    </source>
</evidence>
<evidence type="ECO:0000256" key="1">
    <source>
        <dbReference type="ARBA" id="ARBA00005862"/>
    </source>
</evidence>
<evidence type="ECO:0000256" key="2">
    <source>
        <dbReference type="ARBA" id="ARBA00017881"/>
    </source>
</evidence>
<dbReference type="InterPro" id="IPR002081">
    <property type="entry name" value="Cryptochrome/DNA_photolyase_1"/>
</dbReference>
<name>A0ABN0TE16_9GAMM</name>
<comment type="function">
    <text evidence="6">May have a photoreceptor function.</text>
</comment>
<dbReference type="InterPro" id="IPR014729">
    <property type="entry name" value="Rossmann-like_a/b/a_fold"/>
</dbReference>
<dbReference type="PANTHER" id="PTHR11455">
    <property type="entry name" value="CRYPTOCHROME"/>
    <property type="match status" value="1"/>
</dbReference>
<comment type="cofactor">
    <cofactor evidence="6">
        <name>(6R)-5,10-methylene-5,6,7,8-tetrahydrofolate</name>
        <dbReference type="ChEBI" id="CHEBI:15636"/>
    </cofactor>
    <text evidence="6">Binds 1 5,10-methenyltetrahydrofolate (MTHF) per subunit.</text>
</comment>
<dbReference type="Pfam" id="PF00875">
    <property type="entry name" value="DNA_photolyase"/>
    <property type="match status" value="1"/>
</dbReference>
<dbReference type="Proteomes" id="UP001501476">
    <property type="component" value="Unassembled WGS sequence"/>
</dbReference>
<keyword evidence="4 6" id="KW-0274">FAD</keyword>
<dbReference type="Pfam" id="PF03441">
    <property type="entry name" value="FAD_binding_7"/>
    <property type="match status" value="1"/>
</dbReference>
<comment type="similarity">
    <text evidence="1 6">Belongs to the DNA photolyase class-1 family.</text>
</comment>
<dbReference type="SUPFAM" id="SSF48173">
    <property type="entry name" value="Cryptochrome/photolyase FAD-binding domain"/>
    <property type="match status" value="1"/>
</dbReference>
<evidence type="ECO:0000313" key="9">
    <source>
        <dbReference type="Proteomes" id="UP001501476"/>
    </source>
</evidence>
<dbReference type="Gene3D" id="3.40.50.620">
    <property type="entry name" value="HUPs"/>
    <property type="match status" value="1"/>
</dbReference>
<dbReference type="InterPro" id="IPR005101">
    <property type="entry name" value="Cryptochr/Photolyase_FAD-bd"/>
</dbReference>
<dbReference type="InterPro" id="IPR036134">
    <property type="entry name" value="Crypto/Photolyase_FAD-like_sf"/>
</dbReference>
<dbReference type="NCBIfam" id="TIGR02765">
    <property type="entry name" value="crypto_DASH"/>
    <property type="match status" value="1"/>
</dbReference>
<comment type="cofactor">
    <cofactor evidence="6">
        <name>FAD</name>
        <dbReference type="ChEBI" id="CHEBI:57692"/>
    </cofactor>
    <text evidence="6">Binds 1 FAD per subunit.</text>
</comment>
<keyword evidence="5 6" id="KW-0157">Chromophore</keyword>
<dbReference type="PROSITE" id="PS51645">
    <property type="entry name" value="PHR_CRY_ALPHA_BETA"/>
    <property type="match status" value="1"/>
</dbReference>
<evidence type="ECO:0000313" key="8">
    <source>
        <dbReference type="EMBL" id="GAA0219251.1"/>
    </source>
</evidence>
<dbReference type="Gene3D" id="1.25.40.80">
    <property type="match status" value="1"/>
</dbReference>
<evidence type="ECO:0000256" key="6">
    <source>
        <dbReference type="RuleBase" id="RU367151"/>
    </source>
</evidence>
<keyword evidence="3 6" id="KW-0285">Flavoprotein</keyword>